<gene>
    <name evidence="1" type="ORF">LEP1GSC187_3949</name>
</gene>
<organism evidence="1 2">
    <name type="scientific">Leptospira santarosai str. ZUN179</name>
    <dbReference type="NCBI Taxonomy" id="1049985"/>
    <lineage>
        <taxon>Bacteria</taxon>
        <taxon>Pseudomonadati</taxon>
        <taxon>Spirochaetota</taxon>
        <taxon>Spirochaetia</taxon>
        <taxon>Leptospirales</taxon>
        <taxon>Leptospiraceae</taxon>
        <taxon>Leptospira</taxon>
    </lineage>
</organism>
<comment type="caution">
    <text evidence="1">The sequence shown here is derived from an EMBL/GenBank/DDBJ whole genome shotgun (WGS) entry which is preliminary data.</text>
</comment>
<proteinExistence type="predicted"/>
<evidence type="ECO:0000313" key="2">
    <source>
        <dbReference type="Proteomes" id="UP000012160"/>
    </source>
</evidence>
<accession>M6UNQ6</accession>
<evidence type="ECO:0000313" key="1">
    <source>
        <dbReference type="EMBL" id="EMO44416.1"/>
    </source>
</evidence>
<sequence length="49" mass="5739">MKKPTESNPNVSFYFYSYTNPFVFNLKSQDLRSKHSNPRIPFTSLAKLP</sequence>
<name>M6UNQ6_9LEPT</name>
<dbReference type="EMBL" id="AHOQ02000039">
    <property type="protein sequence ID" value="EMO44416.1"/>
    <property type="molecule type" value="Genomic_DNA"/>
</dbReference>
<reference evidence="1 2" key="1">
    <citation type="submission" date="2013-01" db="EMBL/GenBank/DDBJ databases">
        <authorList>
            <person name="Harkins D.M."/>
            <person name="Durkin A.S."/>
            <person name="Brinkac L.M."/>
            <person name="Haft D.H."/>
            <person name="Selengut J.D."/>
            <person name="Sanka R."/>
            <person name="DePew J."/>
            <person name="Purushe J."/>
            <person name="Matthias M.A."/>
            <person name="Vinetz J.M."/>
            <person name="Sutton G.G."/>
            <person name="Nierman W.C."/>
            <person name="Fouts D.E."/>
        </authorList>
    </citation>
    <scope>NUCLEOTIDE SEQUENCE [LARGE SCALE GENOMIC DNA]</scope>
    <source>
        <strain evidence="1 2">ZUN179</strain>
    </source>
</reference>
<dbReference type="Proteomes" id="UP000012160">
    <property type="component" value="Unassembled WGS sequence"/>
</dbReference>
<protein>
    <submittedName>
        <fullName evidence="1">Uncharacterized protein</fullName>
    </submittedName>
</protein>
<dbReference type="AlphaFoldDB" id="M6UNQ6"/>